<name>A0A4S4KB82_9APHY</name>
<sequence>MKLTFLMMAVSVAAAPAPEAHPVCIVGAGPAGLMAANGLEAKGYSTVIFEKDPEVGGKCQEYYEGNTFHPMGALVFPNSTMYTETYKVVSQSGLPNYPFGYDGKPWLFDWQTGDVVLAPSSQGDLYPEMESDIDRYIQFWNANISSNWGSIGYKDGIPLEYTVSIGQWLTDNGYGALFINLFEEGMVPYGYGDISETPAIYLFKYITPYILLWFAGQYPAYIVDYHQVFVRFAESSIKGALHTSTHITEIDRSGPVPVITYTSDGVSLATQHCSKLILAFPPVIDALEAAHLDITSEENEVFSPVGTTKYWSGAVNVAIPPGSVYGAAVFEAEGQPAAVVSLFNTSSIATTWSWGKYRSNQTDEEAKELLISTISKFNKDPNNATQLPIPITEEDVRDFGGWDYFPHYDTQQLQEGFYGKFDALQGHKNTYYASGLNAFEIIEFALRAGQDVAASYF</sequence>
<dbReference type="PANTHER" id="PTHR42923">
    <property type="entry name" value="PROTOPORPHYRINOGEN OXIDASE"/>
    <property type="match status" value="1"/>
</dbReference>
<evidence type="ECO:0000313" key="3">
    <source>
        <dbReference type="Proteomes" id="UP000309038"/>
    </source>
</evidence>
<evidence type="ECO:0000256" key="1">
    <source>
        <dbReference type="SAM" id="SignalP"/>
    </source>
</evidence>
<dbReference type="InterPro" id="IPR050464">
    <property type="entry name" value="Zeta_carotene_desat/Oxidored"/>
</dbReference>
<organism evidence="2 3">
    <name type="scientific">Hermanssonia centrifuga</name>
    <dbReference type="NCBI Taxonomy" id="98765"/>
    <lineage>
        <taxon>Eukaryota</taxon>
        <taxon>Fungi</taxon>
        <taxon>Dikarya</taxon>
        <taxon>Basidiomycota</taxon>
        <taxon>Agaricomycotina</taxon>
        <taxon>Agaricomycetes</taxon>
        <taxon>Polyporales</taxon>
        <taxon>Meruliaceae</taxon>
        <taxon>Hermanssonia</taxon>
    </lineage>
</organism>
<dbReference type="AlphaFoldDB" id="A0A4S4KB82"/>
<reference evidence="2 3" key="1">
    <citation type="submission" date="2019-02" db="EMBL/GenBank/DDBJ databases">
        <title>Genome sequencing of the rare red list fungi Phlebia centrifuga.</title>
        <authorList>
            <person name="Buettner E."/>
            <person name="Kellner H."/>
        </authorList>
    </citation>
    <scope>NUCLEOTIDE SEQUENCE [LARGE SCALE GENOMIC DNA]</scope>
    <source>
        <strain evidence="2 3">DSM 108282</strain>
    </source>
</reference>
<dbReference type="SUPFAM" id="SSF51905">
    <property type="entry name" value="FAD/NAD(P)-binding domain"/>
    <property type="match status" value="1"/>
</dbReference>
<dbReference type="PRINTS" id="PR00419">
    <property type="entry name" value="ADXRDTASE"/>
</dbReference>
<accession>A0A4S4KB82</accession>
<dbReference type="Pfam" id="PF13450">
    <property type="entry name" value="NAD_binding_8"/>
    <property type="match status" value="1"/>
</dbReference>
<gene>
    <name evidence="2" type="ORF">EW026_g7721</name>
</gene>
<dbReference type="InterPro" id="IPR036188">
    <property type="entry name" value="FAD/NAD-bd_sf"/>
</dbReference>
<comment type="caution">
    <text evidence="2">The sequence shown here is derived from an EMBL/GenBank/DDBJ whole genome shotgun (WGS) entry which is preliminary data.</text>
</comment>
<dbReference type="Gene3D" id="1.10.405.20">
    <property type="match status" value="1"/>
</dbReference>
<feature type="chain" id="PRO_5020606622" evidence="1">
    <location>
        <begin position="21"/>
        <end position="457"/>
    </location>
</feature>
<evidence type="ECO:0000313" key="2">
    <source>
        <dbReference type="EMBL" id="THG93539.1"/>
    </source>
</evidence>
<dbReference type="Gene3D" id="3.50.50.60">
    <property type="entry name" value="FAD/NAD(P)-binding domain"/>
    <property type="match status" value="1"/>
</dbReference>
<keyword evidence="3" id="KW-1185">Reference proteome</keyword>
<proteinExistence type="predicted"/>
<dbReference type="EMBL" id="SGPJ01000634">
    <property type="protein sequence ID" value="THG93539.1"/>
    <property type="molecule type" value="Genomic_DNA"/>
</dbReference>
<dbReference type="Proteomes" id="UP000309038">
    <property type="component" value="Unassembled WGS sequence"/>
</dbReference>
<dbReference type="GO" id="GO:0016491">
    <property type="term" value="F:oxidoreductase activity"/>
    <property type="evidence" value="ECO:0007669"/>
    <property type="project" value="TreeGrafter"/>
</dbReference>
<feature type="signal peptide" evidence="1">
    <location>
        <begin position="1"/>
        <end position="20"/>
    </location>
</feature>
<dbReference type="Gene3D" id="3.30.70.1990">
    <property type="match status" value="1"/>
</dbReference>
<keyword evidence="1" id="KW-0732">Signal</keyword>
<protein>
    <submittedName>
        <fullName evidence="2">Uncharacterized protein</fullName>
    </submittedName>
</protein>